<name>A6DKG4_9BACT</name>
<gene>
    <name evidence="12" type="ORF">LNTAR_00635</name>
</gene>
<dbReference type="AlphaFoldDB" id="A6DKG4"/>
<dbReference type="InterPro" id="IPR002550">
    <property type="entry name" value="CNNM"/>
</dbReference>
<keyword evidence="3" id="KW-0677">Repeat</keyword>
<organism evidence="12 13">
    <name type="scientific">Lentisphaera araneosa HTCC2155</name>
    <dbReference type="NCBI Taxonomy" id="313628"/>
    <lineage>
        <taxon>Bacteria</taxon>
        <taxon>Pseudomonadati</taxon>
        <taxon>Lentisphaerota</taxon>
        <taxon>Lentisphaeria</taxon>
        <taxon>Lentisphaerales</taxon>
        <taxon>Lentisphaeraceae</taxon>
        <taxon>Lentisphaera</taxon>
    </lineage>
</organism>
<evidence type="ECO:0000256" key="1">
    <source>
        <dbReference type="ARBA" id="ARBA00004141"/>
    </source>
</evidence>
<keyword evidence="2 8" id="KW-0812">Transmembrane</keyword>
<feature type="transmembrane region" description="Helical" evidence="9">
    <location>
        <begin position="119"/>
        <end position="139"/>
    </location>
</feature>
<dbReference type="Gene3D" id="3.10.580.10">
    <property type="entry name" value="CBS-domain"/>
    <property type="match status" value="1"/>
</dbReference>
<keyword evidence="13" id="KW-1185">Reference proteome</keyword>
<evidence type="ECO:0000256" key="3">
    <source>
        <dbReference type="ARBA" id="ARBA00022737"/>
    </source>
</evidence>
<feature type="domain" description="CBS" evidence="10">
    <location>
        <begin position="259"/>
        <end position="320"/>
    </location>
</feature>
<dbReference type="Proteomes" id="UP000004947">
    <property type="component" value="Unassembled WGS sequence"/>
</dbReference>
<keyword evidence="5 7" id="KW-0129">CBS domain</keyword>
<evidence type="ECO:0000256" key="8">
    <source>
        <dbReference type="PROSITE-ProRule" id="PRU01193"/>
    </source>
</evidence>
<evidence type="ECO:0008006" key="14">
    <source>
        <dbReference type="Google" id="ProtNLM"/>
    </source>
</evidence>
<reference evidence="12 13" key="1">
    <citation type="journal article" date="2010" name="J. Bacteriol.">
        <title>Genome sequence of Lentisphaera araneosa HTCC2155T, the type species of the order Lentisphaerales in the phylum Lentisphaerae.</title>
        <authorList>
            <person name="Thrash J.C."/>
            <person name="Cho J.C."/>
            <person name="Vergin K.L."/>
            <person name="Morris R.M."/>
            <person name="Giovannoni S.J."/>
        </authorList>
    </citation>
    <scope>NUCLEOTIDE SEQUENCE [LARGE SCALE GENOMIC DNA]</scope>
    <source>
        <strain evidence="12 13">HTCC2155</strain>
    </source>
</reference>
<evidence type="ECO:0000256" key="9">
    <source>
        <dbReference type="SAM" id="Phobius"/>
    </source>
</evidence>
<keyword evidence="6 8" id="KW-0472">Membrane</keyword>
<feature type="transmembrane region" description="Helical" evidence="9">
    <location>
        <begin position="88"/>
        <end position="107"/>
    </location>
</feature>
<evidence type="ECO:0000256" key="2">
    <source>
        <dbReference type="ARBA" id="ARBA00022692"/>
    </source>
</evidence>
<evidence type="ECO:0000313" key="12">
    <source>
        <dbReference type="EMBL" id="EDM27862.1"/>
    </source>
</evidence>
<dbReference type="PANTHER" id="PTHR22777:SF4">
    <property type="entry name" value="UPF0053 PROTEIN SLL1254"/>
    <property type="match status" value="1"/>
</dbReference>
<evidence type="ECO:0000259" key="11">
    <source>
        <dbReference type="PROSITE" id="PS51846"/>
    </source>
</evidence>
<dbReference type="STRING" id="313628.LNTAR_00635"/>
<comment type="caution">
    <text evidence="12">The sequence shown here is derived from an EMBL/GenBank/DDBJ whole genome shotgun (WGS) entry which is preliminary data.</text>
</comment>
<evidence type="ECO:0000259" key="10">
    <source>
        <dbReference type="PROSITE" id="PS51371"/>
    </source>
</evidence>
<dbReference type="PROSITE" id="PS51846">
    <property type="entry name" value="CNNM"/>
    <property type="match status" value="1"/>
</dbReference>
<evidence type="ECO:0000256" key="4">
    <source>
        <dbReference type="ARBA" id="ARBA00022989"/>
    </source>
</evidence>
<dbReference type="InterPro" id="IPR044751">
    <property type="entry name" value="Ion_transp-like_CBS"/>
</dbReference>
<dbReference type="InterPro" id="IPR000644">
    <property type="entry name" value="CBS_dom"/>
</dbReference>
<protein>
    <recommendedName>
        <fullName evidence="14">Hemolysin</fullName>
    </recommendedName>
</protein>
<dbReference type="PANTHER" id="PTHR22777">
    <property type="entry name" value="HEMOLYSIN-RELATED"/>
    <property type="match status" value="1"/>
</dbReference>
<dbReference type="Pfam" id="PF01595">
    <property type="entry name" value="CNNM"/>
    <property type="match status" value="1"/>
</dbReference>
<dbReference type="RefSeq" id="WP_007278376.1">
    <property type="nucleotide sequence ID" value="NZ_ABCK01000007.1"/>
</dbReference>
<feature type="domain" description="CNNM transmembrane" evidence="11">
    <location>
        <begin position="1"/>
        <end position="178"/>
    </location>
</feature>
<accession>A6DKG4</accession>
<dbReference type="OrthoDB" id="9798188at2"/>
<feature type="transmembrane region" description="Helical" evidence="9">
    <location>
        <begin position="54"/>
        <end position="76"/>
    </location>
</feature>
<dbReference type="EMBL" id="ABCK01000007">
    <property type="protein sequence ID" value="EDM27862.1"/>
    <property type="molecule type" value="Genomic_DNA"/>
</dbReference>
<proteinExistence type="predicted"/>
<dbReference type="CDD" id="cd04590">
    <property type="entry name" value="CBS_pair_CorC_HlyC_assoc"/>
    <property type="match status" value="1"/>
</dbReference>
<feature type="transmembrane region" description="Helical" evidence="9">
    <location>
        <begin position="6"/>
        <end position="33"/>
    </location>
</feature>
<keyword evidence="4 8" id="KW-1133">Transmembrane helix</keyword>
<evidence type="ECO:0000256" key="7">
    <source>
        <dbReference type="PROSITE-ProRule" id="PRU00703"/>
    </source>
</evidence>
<dbReference type="SUPFAM" id="SSF54631">
    <property type="entry name" value="CBS-domain pair"/>
    <property type="match status" value="1"/>
</dbReference>
<evidence type="ECO:0000256" key="5">
    <source>
        <dbReference type="ARBA" id="ARBA00023122"/>
    </source>
</evidence>
<evidence type="ECO:0000313" key="13">
    <source>
        <dbReference type="Proteomes" id="UP000004947"/>
    </source>
</evidence>
<evidence type="ECO:0000256" key="6">
    <source>
        <dbReference type="ARBA" id="ARBA00023136"/>
    </source>
</evidence>
<dbReference type="Pfam" id="PF00571">
    <property type="entry name" value="CBS"/>
    <property type="match status" value="1"/>
</dbReference>
<dbReference type="InterPro" id="IPR046342">
    <property type="entry name" value="CBS_dom_sf"/>
</dbReference>
<dbReference type="eggNOG" id="COG1253">
    <property type="taxonomic scope" value="Bacteria"/>
</dbReference>
<dbReference type="GO" id="GO:0005886">
    <property type="term" value="C:plasma membrane"/>
    <property type="evidence" value="ECO:0007669"/>
    <property type="project" value="TreeGrafter"/>
</dbReference>
<comment type="subcellular location">
    <subcellularLocation>
        <location evidence="1">Membrane</location>
        <topology evidence="1">Multi-pass membrane protein</topology>
    </subcellularLocation>
</comment>
<sequence>MTLLFIYLTVAIGVSFLCSILEAVLLSVTPSYVEKLQSERPNAAKQLVKVKEKMDASLSSILILNTFAHTIGAAGVGSQAVQIFGKKWESLIAVLLTLAILYLSEIIPKTLGATFWRQLAVPSAFMISNLVKIVYPLVWVSTCITKLFSGKKKHEITREEIIALASLSHKGGALFSQENAYISNLLSLRDKTTEQILTPRTVVHMLEESRTVSEALNDPQTANFSRIPLYTDSSDNVTGKIIRADLFEAERKGQGDLPITKFAKPIFRVSEKLSVHKLLDMFTKRKSHLFLVEDEFGQTAGVVSLEDAIETLLGIEILDERDTVEDMQALAKDKYRDRLDEAKEQDNSDPK</sequence>
<dbReference type="PROSITE" id="PS51371">
    <property type="entry name" value="CBS"/>
    <property type="match status" value="1"/>
</dbReference>